<name>A0AAW2XWJ6_9LAMI</name>
<accession>A0AAW2XWJ6</accession>
<dbReference type="EMBL" id="JACGWN010000002">
    <property type="protein sequence ID" value="KAL0458488.1"/>
    <property type="molecule type" value="Genomic_DNA"/>
</dbReference>
<proteinExistence type="predicted"/>
<feature type="compositionally biased region" description="Basic and acidic residues" evidence="1">
    <location>
        <begin position="244"/>
        <end position="265"/>
    </location>
</feature>
<evidence type="ECO:0000313" key="3">
    <source>
        <dbReference type="EMBL" id="KAL0458488.1"/>
    </source>
</evidence>
<reference evidence="3" key="2">
    <citation type="journal article" date="2024" name="Plant">
        <title>Genomic evolution and insights into agronomic trait innovations of Sesamum species.</title>
        <authorList>
            <person name="Miao H."/>
            <person name="Wang L."/>
            <person name="Qu L."/>
            <person name="Liu H."/>
            <person name="Sun Y."/>
            <person name="Le M."/>
            <person name="Wang Q."/>
            <person name="Wei S."/>
            <person name="Zheng Y."/>
            <person name="Lin W."/>
            <person name="Duan Y."/>
            <person name="Cao H."/>
            <person name="Xiong S."/>
            <person name="Wang X."/>
            <person name="Wei L."/>
            <person name="Li C."/>
            <person name="Ma Q."/>
            <person name="Ju M."/>
            <person name="Zhao R."/>
            <person name="Li G."/>
            <person name="Mu C."/>
            <person name="Tian Q."/>
            <person name="Mei H."/>
            <person name="Zhang T."/>
            <person name="Gao T."/>
            <person name="Zhang H."/>
        </authorList>
    </citation>
    <scope>NUCLEOTIDE SEQUENCE</scope>
    <source>
        <strain evidence="3">KEN1</strain>
    </source>
</reference>
<keyword evidence="2" id="KW-0732">Signal</keyword>
<reference evidence="3" key="1">
    <citation type="submission" date="2020-06" db="EMBL/GenBank/DDBJ databases">
        <authorList>
            <person name="Li T."/>
            <person name="Hu X."/>
            <person name="Zhang T."/>
            <person name="Song X."/>
            <person name="Zhang H."/>
            <person name="Dai N."/>
            <person name="Sheng W."/>
            <person name="Hou X."/>
            <person name="Wei L."/>
        </authorList>
    </citation>
    <scope>NUCLEOTIDE SEQUENCE</scope>
    <source>
        <strain evidence="3">KEN1</strain>
        <tissue evidence="3">Leaf</tissue>
    </source>
</reference>
<feature type="chain" id="PRO_5043935172" evidence="2">
    <location>
        <begin position="22"/>
        <end position="364"/>
    </location>
</feature>
<dbReference type="AlphaFoldDB" id="A0AAW2XWJ6"/>
<evidence type="ECO:0000256" key="2">
    <source>
        <dbReference type="SAM" id="SignalP"/>
    </source>
</evidence>
<comment type="caution">
    <text evidence="3">The sequence shown here is derived from an EMBL/GenBank/DDBJ whole genome shotgun (WGS) entry which is preliminary data.</text>
</comment>
<organism evidence="3">
    <name type="scientific">Sesamum latifolium</name>
    <dbReference type="NCBI Taxonomy" id="2727402"/>
    <lineage>
        <taxon>Eukaryota</taxon>
        <taxon>Viridiplantae</taxon>
        <taxon>Streptophyta</taxon>
        <taxon>Embryophyta</taxon>
        <taxon>Tracheophyta</taxon>
        <taxon>Spermatophyta</taxon>
        <taxon>Magnoliopsida</taxon>
        <taxon>eudicotyledons</taxon>
        <taxon>Gunneridae</taxon>
        <taxon>Pentapetalae</taxon>
        <taxon>asterids</taxon>
        <taxon>lamiids</taxon>
        <taxon>Lamiales</taxon>
        <taxon>Pedaliaceae</taxon>
        <taxon>Sesamum</taxon>
    </lineage>
</organism>
<protein>
    <submittedName>
        <fullName evidence="3">Uncharacterized protein</fullName>
    </submittedName>
</protein>
<sequence length="364" mass="40686">MSWTGYACWGVGLEVPLFALGRLSTVLKSDRTGWFNRFNREPAMCPVLVKAINSETIKPVQTSQNGQNRSKIDPTRARFNCGQSEGCWDLQWHTSSTGGRRGDAPSPSACRIYPSYLITGPSKKPRVDTRDRKPPFQRVNAVYTPLTVPITQTLIAVEGKGLLTRPRSWKDSPQRPKSDKLCRFHNDYSHTTEECRYLKNEIERLIQNGYLQKYVCSEKVRGTGLYQKQEGDKARETKAASPEHSPKEGTKYASGSKREINDPPSRKGVIRMIVGGPIGRDSQNARKSQVREAHNISMKEVLDVEAREDAPLIQFGQAERSGPKTSQNDALVITASLANYEVGGIFIDSRSSADILFGEAYDQM</sequence>
<feature type="compositionally biased region" description="Basic and acidic residues" evidence="1">
    <location>
        <begin position="229"/>
        <end position="238"/>
    </location>
</feature>
<gene>
    <name evidence="3" type="ORF">Slati_0476000</name>
</gene>
<feature type="region of interest" description="Disordered" evidence="1">
    <location>
        <begin position="227"/>
        <end position="268"/>
    </location>
</feature>
<feature type="signal peptide" evidence="2">
    <location>
        <begin position="1"/>
        <end position="21"/>
    </location>
</feature>
<evidence type="ECO:0000256" key="1">
    <source>
        <dbReference type="SAM" id="MobiDB-lite"/>
    </source>
</evidence>